<keyword evidence="5" id="KW-0498">Mitosis</keyword>
<evidence type="ECO:0000256" key="8">
    <source>
        <dbReference type="ARBA" id="ARBA00023306"/>
    </source>
</evidence>
<dbReference type="EMBL" id="KL584731">
    <property type="protein sequence ID" value="KEQ68339.1"/>
    <property type="molecule type" value="Genomic_DNA"/>
</dbReference>
<sequence length="350" mass="37868">MATSEQIKTALLTEHFRYTPLTLLDDIVNTVNELTYQAVGEIETALLNVPKEQLGFAPTAPHSTSDQTRDTTSQNTAADTVAAAEATAEEAATTEISAGIVKLESLLNSTIDKNFDKLEIYTLRNLLTVSNAKEDEGLENWILLDHYKDLKTPSTDGNTPTPDSITRLRRKVQETEKLQSSLQAEVAQNEALLAQLRSLVPSATATSSKPDDDAQQHATNHSFSFLTSTSAAASLGVGSTSHANSLAQNTSFVYSQLPALRDIVATLRAHLATLPKKDMAATIDGVQEARHGYIESQSRRALERVGVDATPAPDTEALGRRMGVEETRALEGIVGAMGAQQKYDEDKMEE</sequence>
<protein>
    <recommendedName>
        <fullName evidence="13">MIND kinetochore complex component Mtw1</fullName>
    </recommendedName>
</protein>
<evidence type="ECO:0000256" key="6">
    <source>
        <dbReference type="ARBA" id="ARBA00022838"/>
    </source>
</evidence>
<comment type="subcellular location">
    <subcellularLocation>
        <location evidence="1">Chromosome</location>
        <location evidence="1">Centromere</location>
        <location evidence="1">Kinetochore</location>
    </subcellularLocation>
</comment>
<dbReference type="PANTHER" id="PTHR14527:SF2">
    <property type="entry name" value="PROTEIN MIS12 HOMOLOG"/>
    <property type="match status" value="1"/>
</dbReference>
<feature type="region of interest" description="Disordered" evidence="10">
    <location>
        <begin position="56"/>
        <end position="75"/>
    </location>
</feature>
<dbReference type="Pfam" id="PF05859">
    <property type="entry name" value="Mis12"/>
    <property type="match status" value="1"/>
</dbReference>
<evidence type="ECO:0000256" key="10">
    <source>
        <dbReference type="SAM" id="MobiDB-lite"/>
    </source>
</evidence>
<evidence type="ECO:0000256" key="2">
    <source>
        <dbReference type="ARBA" id="ARBA00008643"/>
    </source>
</evidence>
<evidence type="ECO:0000256" key="7">
    <source>
        <dbReference type="ARBA" id="ARBA00023054"/>
    </source>
</evidence>
<evidence type="ECO:0000313" key="12">
    <source>
        <dbReference type="Proteomes" id="UP000027730"/>
    </source>
</evidence>
<evidence type="ECO:0000256" key="9">
    <source>
        <dbReference type="ARBA" id="ARBA00023328"/>
    </source>
</evidence>
<feature type="compositionally biased region" description="Low complexity" evidence="10">
    <location>
        <begin position="63"/>
        <end position="75"/>
    </location>
</feature>
<dbReference type="GO" id="GO:0000444">
    <property type="term" value="C:MIS12/MIND type complex"/>
    <property type="evidence" value="ECO:0007669"/>
    <property type="project" value="TreeGrafter"/>
</dbReference>
<accession>A0A074W9N7</accession>
<dbReference type="GO" id="GO:0000070">
    <property type="term" value="P:mitotic sister chromatid segregation"/>
    <property type="evidence" value="ECO:0007669"/>
    <property type="project" value="TreeGrafter"/>
</dbReference>
<evidence type="ECO:0000256" key="5">
    <source>
        <dbReference type="ARBA" id="ARBA00022776"/>
    </source>
</evidence>
<dbReference type="GeneID" id="25415939"/>
<keyword evidence="7" id="KW-0175">Coiled coil</keyword>
<evidence type="ECO:0000256" key="1">
    <source>
        <dbReference type="ARBA" id="ARBA00004629"/>
    </source>
</evidence>
<dbReference type="GO" id="GO:0051382">
    <property type="term" value="P:kinetochore assembly"/>
    <property type="evidence" value="ECO:0007669"/>
    <property type="project" value="TreeGrafter"/>
</dbReference>
<keyword evidence="4" id="KW-0132">Cell division</keyword>
<dbReference type="AlphaFoldDB" id="A0A074W9N7"/>
<evidence type="ECO:0000256" key="3">
    <source>
        <dbReference type="ARBA" id="ARBA00022454"/>
    </source>
</evidence>
<dbReference type="RefSeq" id="XP_013422547.1">
    <property type="nucleotide sequence ID" value="XM_013567093.1"/>
</dbReference>
<evidence type="ECO:0000313" key="11">
    <source>
        <dbReference type="EMBL" id="KEQ68339.1"/>
    </source>
</evidence>
<evidence type="ECO:0008006" key="13">
    <source>
        <dbReference type="Google" id="ProtNLM"/>
    </source>
</evidence>
<dbReference type="OrthoDB" id="1884855at2759"/>
<dbReference type="InterPro" id="IPR008685">
    <property type="entry name" value="Centromere_Mis12"/>
</dbReference>
<keyword evidence="3" id="KW-0158">Chromosome</keyword>
<keyword evidence="8" id="KW-0131">Cell cycle</keyword>
<keyword evidence="6" id="KW-0995">Kinetochore</keyword>
<keyword evidence="9" id="KW-0137">Centromere</keyword>
<name>A0A074W9N7_9PEZI</name>
<proteinExistence type="inferred from homology"/>
<dbReference type="PANTHER" id="PTHR14527">
    <property type="entry name" value="PROTEIN MIS12 HOMOLOG"/>
    <property type="match status" value="1"/>
</dbReference>
<keyword evidence="12" id="KW-1185">Reference proteome</keyword>
<dbReference type="GO" id="GO:0051301">
    <property type="term" value="P:cell division"/>
    <property type="evidence" value="ECO:0007669"/>
    <property type="project" value="UniProtKB-KW"/>
</dbReference>
<organism evidence="11 12">
    <name type="scientific">Aureobasidium namibiae CBS 147.97</name>
    <dbReference type="NCBI Taxonomy" id="1043004"/>
    <lineage>
        <taxon>Eukaryota</taxon>
        <taxon>Fungi</taxon>
        <taxon>Dikarya</taxon>
        <taxon>Ascomycota</taxon>
        <taxon>Pezizomycotina</taxon>
        <taxon>Dothideomycetes</taxon>
        <taxon>Dothideomycetidae</taxon>
        <taxon>Dothideales</taxon>
        <taxon>Saccotheciaceae</taxon>
        <taxon>Aureobasidium</taxon>
    </lineage>
</organism>
<dbReference type="STRING" id="1043004.A0A074W9N7"/>
<reference evidence="11 12" key="1">
    <citation type="journal article" date="2014" name="BMC Genomics">
        <title>Genome sequencing of four Aureobasidium pullulans varieties: biotechnological potential, stress tolerance, and description of new species.</title>
        <authorList>
            <person name="Gostin Ar C."/>
            <person name="Ohm R.A."/>
            <person name="Kogej T."/>
            <person name="Sonjak S."/>
            <person name="Turk M."/>
            <person name="Zajc J."/>
            <person name="Zalar P."/>
            <person name="Grube M."/>
            <person name="Sun H."/>
            <person name="Han J."/>
            <person name="Sharma A."/>
            <person name="Chiniquy J."/>
            <person name="Ngan C.Y."/>
            <person name="Lipzen A."/>
            <person name="Barry K."/>
            <person name="Grigoriev I.V."/>
            <person name="Gunde-Cimerman N."/>
        </authorList>
    </citation>
    <scope>NUCLEOTIDE SEQUENCE [LARGE SCALE GENOMIC DNA]</scope>
    <source>
        <strain evidence="11 12">CBS 147.97</strain>
    </source>
</reference>
<dbReference type="HOGENOM" id="CLU_046437_1_0_1"/>
<comment type="similarity">
    <text evidence="2">Belongs to the mis12 family.</text>
</comment>
<dbReference type="GO" id="GO:0005634">
    <property type="term" value="C:nucleus"/>
    <property type="evidence" value="ECO:0007669"/>
    <property type="project" value="InterPro"/>
</dbReference>
<evidence type="ECO:0000256" key="4">
    <source>
        <dbReference type="ARBA" id="ARBA00022618"/>
    </source>
</evidence>
<dbReference type="Proteomes" id="UP000027730">
    <property type="component" value="Unassembled WGS sequence"/>
</dbReference>
<gene>
    <name evidence="11" type="ORF">M436DRAFT_76971</name>
</gene>